<feature type="transmembrane region" description="Helical" evidence="2">
    <location>
        <begin position="1153"/>
        <end position="1178"/>
    </location>
</feature>
<keyword evidence="2" id="KW-0472">Membrane</keyword>
<evidence type="ECO:0000259" key="3">
    <source>
        <dbReference type="Pfam" id="PF02714"/>
    </source>
</evidence>
<feature type="region of interest" description="Disordered" evidence="1">
    <location>
        <begin position="558"/>
        <end position="586"/>
    </location>
</feature>
<organism evidence="4">
    <name type="scientific">Pseudo-nitzschia australis</name>
    <dbReference type="NCBI Taxonomy" id="44445"/>
    <lineage>
        <taxon>Eukaryota</taxon>
        <taxon>Sar</taxon>
        <taxon>Stramenopiles</taxon>
        <taxon>Ochrophyta</taxon>
        <taxon>Bacillariophyta</taxon>
        <taxon>Bacillariophyceae</taxon>
        <taxon>Bacillariophycidae</taxon>
        <taxon>Bacillariales</taxon>
        <taxon>Bacillariaceae</taxon>
        <taxon>Pseudo-nitzschia</taxon>
    </lineage>
</organism>
<feature type="compositionally biased region" description="Low complexity" evidence="1">
    <location>
        <begin position="223"/>
        <end position="236"/>
    </location>
</feature>
<protein>
    <recommendedName>
        <fullName evidence="3">CSC1/OSCA1-like 7TM region domain-containing protein</fullName>
    </recommendedName>
</protein>
<keyword evidence="2" id="KW-1133">Transmembrane helix</keyword>
<dbReference type="GO" id="GO:0005227">
    <property type="term" value="F:calcium-activated cation channel activity"/>
    <property type="evidence" value="ECO:0007669"/>
    <property type="project" value="InterPro"/>
</dbReference>
<feature type="compositionally biased region" description="Polar residues" evidence="1">
    <location>
        <begin position="713"/>
        <end position="724"/>
    </location>
</feature>
<dbReference type="PANTHER" id="PTHR13018">
    <property type="entry name" value="PROBABLE MEMBRANE PROTEIN DUF221-RELATED"/>
    <property type="match status" value="1"/>
</dbReference>
<feature type="transmembrane region" description="Helical" evidence="2">
    <location>
        <begin position="1305"/>
        <end position="1326"/>
    </location>
</feature>
<dbReference type="EMBL" id="HBIX01019883">
    <property type="protein sequence ID" value="CAE0721277.1"/>
    <property type="molecule type" value="Transcribed_RNA"/>
</dbReference>
<reference evidence="4" key="1">
    <citation type="submission" date="2021-01" db="EMBL/GenBank/DDBJ databases">
        <authorList>
            <person name="Corre E."/>
            <person name="Pelletier E."/>
            <person name="Niang G."/>
            <person name="Scheremetjew M."/>
            <person name="Finn R."/>
            <person name="Kale V."/>
            <person name="Holt S."/>
            <person name="Cochrane G."/>
            <person name="Meng A."/>
            <person name="Brown T."/>
            <person name="Cohen L."/>
        </authorList>
    </citation>
    <scope>NUCLEOTIDE SEQUENCE</scope>
    <source>
        <strain evidence="4">10249 10 AB</strain>
    </source>
</reference>
<feature type="compositionally biased region" description="Basic and acidic residues" evidence="1">
    <location>
        <begin position="760"/>
        <end position="774"/>
    </location>
</feature>
<feature type="region of interest" description="Disordered" evidence="1">
    <location>
        <begin position="174"/>
        <end position="236"/>
    </location>
</feature>
<feature type="transmembrane region" description="Helical" evidence="2">
    <location>
        <begin position="1390"/>
        <end position="1407"/>
    </location>
</feature>
<feature type="compositionally biased region" description="Polar residues" evidence="1">
    <location>
        <begin position="739"/>
        <end position="754"/>
    </location>
</feature>
<keyword evidence="2" id="KW-0812">Transmembrane</keyword>
<proteinExistence type="predicted"/>
<feature type="compositionally biased region" description="Low complexity" evidence="1">
    <location>
        <begin position="568"/>
        <end position="582"/>
    </location>
</feature>
<feature type="compositionally biased region" description="Basic and acidic residues" evidence="1">
    <location>
        <begin position="209"/>
        <end position="222"/>
    </location>
</feature>
<dbReference type="GO" id="GO:0005886">
    <property type="term" value="C:plasma membrane"/>
    <property type="evidence" value="ECO:0007669"/>
    <property type="project" value="TreeGrafter"/>
</dbReference>
<feature type="compositionally biased region" description="Basic residues" evidence="1">
    <location>
        <begin position="1494"/>
        <end position="1511"/>
    </location>
</feature>
<evidence type="ECO:0000256" key="1">
    <source>
        <dbReference type="SAM" id="MobiDB-lite"/>
    </source>
</evidence>
<feature type="domain" description="CSC1/OSCA1-like 7TM region" evidence="3">
    <location>
        <begin position="1106"/>
        <end position="1378"/>
    </location>
</feature>
<feature type="region of interest" description="Disordered" evidence="1">
    <location>
        <begin position="1478"/>
        <end position="1511"/>
    </location>
</feature>
<feature type="transmembrane region" description="Helical" evidence="2">
    <location>
        <begin position="1198"/>
        <end position="1217"/>
    </location>
</feature>
<evidence type="ECO:0000313" key="4">
    <source>
        <dbReference type="EMBL" id="CAE0721277.1"/>
    </source>
</evidence>
<feature type="transmembrane region" description="Helical" evidence="2">
    <location>
        <begin position="1108"/>
        <end position="1132"/>
    </location>
</feature>
<dbReference type="InterPro" id="IPR003864">
    <property type="entry name" value="CSC1/OSCA1-like_7TM"/>
</dbReference>
<name>A0A7S4AN47_9STRA</name>
<dbReference type="Pfam" id="PF02714">
    <property type="entry name" value="RSN1_7TM"/>
    <property type="match status" value="1"/>
</dbReference>
<feature type="region of interest" description="Disordered" evidence="1">
    <location>
        <begin position="704"/>
        <end position="779"/>
    </location>
</feature>
<feature type="region of interest" description="Disordered" evidence="1">
    <location>
        <begin position="249"/>
        <end position="305"/>
    </location>
</feature>
<sequence length="1511" mass="169472">MAQLNQIIWSNITWGACGIFFMFLFGIAIKSEWNSQLTPKTWNRPRNVLKNVLKRHKIFGCINFYPFTWCLWAHSLTYGQGMEGIPGTGTRDDGWTGPTLKMNLDGVILLKFHKMLFKIGVFATLLSCGVLLPVYTSSVCDPEIVGERECQRLASLTDFENLTISHVPEVRRDMLMNSNGGNSNGGIKNNTNTNDSAPWDWEDGDDQDDFYKNDNNRKKDDATNAMATTKTKTPVVPAKSKGILSFLHPTRQEEPSTPFPFYNGNGNPSNDNDNPNNDNREWNRKRMRNRNNNNNDNNRKLQTMNNNLDNKPQLIDVEGNIIIPPEPVATIQTASSKWVPGISWRHLTTAICSVLIYIYTCYLLWHEWIDNLALRRVHFLESDHYPQRMQELDDIANLQTKPEDPIIAKRPPFVPHPEMREVPPNVSLYSVLYQLPVSLVTFDVDGETQMDRQLVATVDFFNECVPAQQGFTSSVVAATIIPDAARVAKCWVKWYKLEKKVRRVRYIRKIIRTKQQKIEDGTKDIYDDMAQALKNSNHAMKTVAKRAYRRVSQTASAALKKGTTTVHNNGNSNGSNSGSGKNKNMDVATTIDTNSSSVEMMALVGDHDHADEKQPLVLGSFSGDENNEENQQLPLLPLFSPPSTEGEIASTDVAFGNDDHVDCHGHADKAESDDEDDDGGGFWQNIFRGKRKDQARAVGKIDGIDVDTEPYEDNNTGIHNSANGENDLGISEEFEEGSFINSDSTGDIETQGAPTTFKGKKNDQKSNSNNDRDVASAAGSNASGKFCGALTHGFKYENYDVKQYAKTISHNEETELIDIVDGLGIEELSVFAREYAQASSSPCPLGCFPNSMKLLDIEDLREMEEGLWIDIKILNEELIEARENVVKLDDDFEVEPTMIPSAAFDDGDEDSVSTSNIDTSRNEREILLDSPTHRAASGLGMCKLRNRSAVTTNHQHGDKTQDVANNMKEIPVTAFAKRISVGFSMPPSCCPSDRLAKACYGGRYNPCFKETLNSLPKYYGHMKGAGRAFVTALDHPSYAVVTFSSRQAAIAARQCLADGGANNSWRQIDEIPIPPLADAPPRNICFCRGCCRPVTLTLNYKEKTCRRWSVYIFMLFFCCFYTLPLAFISLVLNPRWLGQFFPNSRSLHDPDNILYRALAGPASGLATTLFMALLPQIFKCIAYYEGTSSSLEMAERKALLFMWYFMLVTAFFGQYLATMLLQWYYHADVTHITQSLWSTMNTVATLIPSAIAPQWLNWIIIRYGFIWPGGYFFQINTFLTKISGMTCINRVVRGGGAGAPTPYRIYVDSGIVLLCIVGLSPMVPIVAPIATMYFIVVQPMLRWLLIFVYRPRYDTGGERWPLCHQIVISSLIMAQILTSVTLALKGSLSGAVFVGCCTFPTVMFSFWTEERFLRPYKDTALLQTSRLDGGQDSYTESQREEFRRWLVDCHKASYVPTCLLGSKENLMTLEPAVVISKDRGDKDDFPSSSTHSTGPKRTKKQKGGIYHRKHK</sequence>
<feature type="compositionally biased region" description="Low complexity" evidence="1">
    <location>
        <begin position="263"/>
        <end position="277"/>
    </location>
</feature>
<gene>
    <name evidence="4" type="ORF">PAUS00366_LOCUS14032</name>
</gene>
<evidence type="ECO:0000256" key="2">
    <source>
        <dbReference type="SAM" id="Phobius"/>
    </source>
</evidence>
<accession>A0A7S4AN47</accession>
<feature type="compositionally biased region" description="Polar residues" evidence="1">
    <location>
        <begin position="558"/>
        <end position="567"/>
    </location>
</feature>
<feature type="transmembrane region" description="Helical" evidence="2">
    <location>
        <begin position="12"/>
        <end position="29"/>
    </location>
</feature>
<dbReference type="PANTHER" id="PTHR13018:SF5">
    <property type="entry name" value="RE44586P"/>
    <property type="match status" value="1"/>
</dbReference>
<feature type="compositionally biased region" description="Low complexity" evidence="1">
    <location>
        <begin position="177"/>
        <end position="194"/>
    </location>
</feature>
<dbReference type="InterPro" id="IPR045122">
    <property type="entry name" value="Csc1-like"/>
</dbReference>